<dbReference type="Gene3D" id="1.20.1280.50">
    <property type="match status" value="1"/>
</dbReference>
<evidence type="ECO:0000256" key="1">
    <source>
        <dbReference type="SAM" id="MobiDB-lite"/>
    </source>
</evidence>
<reference evidence="3" key="1">
    <citation type="journal article" date="2015" name="Nat. Genet.">
        <title>The pineapple genome and the evolution of CAM photosynthesis.</title>
        <authorList>
            <person name="Ming R."/>
            <person name="VanBuren R."/>
            <person name="Wai C.M."/>
            <person name="Tang H."/>
            <person name="Schatz M.C."/>
            <person name="Bowers J.E."/>
            <person name="Lyons E."/>
            <person name="Wang M.L."/>
            <person name="Chen J."/>
            <person name="Biggers E."/>
            <person name="Zhang J."/>
            <person name="Huang L."/>
            <person name="Zhang L."/>
            <person name="Miao W."/>
            <person name="Zhang J."/>
            <person name="Ye Z."/>
            <person name="Miao C."/>
            <person name="Lin Z."/>
            <person name="Wang H."/>
            <person name="Zhou H."/>
            <person name="Yim W.C."/>
            <person name="Priest H.D."/>
            <person name="Zheng C."/>
            <person name="Woodhouse M."/>
            <person name="Edger P.P."/>
            <person name="Guyot R."/>
            <person name="Guo H.B."/>
            <person name="Guo H."/>
            <person name="Zheng G."/>
            <person name="Singh R."/>
            <person name="Sharma A."/>
            <person name="Min X."/>
            <person name="Zheng Y."/>
            <person name="Lee H."/>
            <person name="Gurtowski J."/>
            <person name="Sedlazeck F.J."/>
            <person name="Harkess A."/>
            <person name="McKain M.R."/>
            <person name="Liao Z."/>
            <person name="Fang J."/>
            <person name="Liu J."/>
            <person name="Zhang X."/>
            <person name="Zhang Q."/>
            <person name="Hu W."/>
            <person name="Qin Y."/>
            <person name="Wang K."/>
            <person name="Chen L.Y."/>
            <person name="Shirley N."/>
            <person name="Lin Y.R."/>
            <person name="Liu L.Y."/>
            <person name="Hernandez A.G."/>
            <person name="Wright C.L."/>
            <person name="Bulone V."/>
            <person name="Tuskan G.A."/>
            <person name="Heath K."/>
            <person name="Zee F."/>
            <person name="Moore P.H."/>
            <person name="Sunkar R."/>
            <person name="Leebens-Mack J.H."/>
            <person name="Mockler T."/>
            <person name="Bennetzen J.L."/>
            <person name="Freeling M."/>
            <person name="Sankoff D."/>
            <person name="Paterson A.H."/>
            <person name="Zhu X."/>
            <person name="Yang X."/>
            <person name="Smith J.A."/>
            <person name="Cushman J.C."/>
            <person name="Paull R.E."/>
            <person name="Yu Q."/>
        </authorList>
    </citation>
    <scope>NUCLEOTIDE SEQUENCE [LARGE SCALE GENOMIC DNA]</scope>
    <source>
        <strain evidence="3">cv. F153</strain>
    </source>
</reference>
<proteinExistence type="predicted"/>
<dbReference type="SUPFAM" id="SSF81383">
    <property type="entry name" value="F-box domain"/>
    <property type="match status" value="1"/>
</dbReference>
<organism evidence="3 4">
    <name type="scientific">Ananas comosus</name>
    <name type="common">Pineapple</name>
    <name type="synonym">Ananas ananas</name>
    <dbReference type="NCBI Taxonomy" id="4615"/>
    <lineage>
        <taxon>Eukaryota</taxon>
        <taxon>Viridiplantae</taxon>
        <taxon>Streptophyta</taxon>
        <taxon>Embryophyta</taxon>
        <taxon>Tracheophyta</taxon>
        <taxon>Spermatophyta</taxon>
        <taxon>Magnoliopsida</taxon>
        <taxon>Liliopsida</taxon>
        <taxon>Poales</taxon>
        <taxon>Bromeliaceae</taxon>
        <taxon>Bromelioideae</taxon>
        <taxon>Ananas</taxon>
    </lineage>
</organism>
<gene>
    <name evidence="4" type="primary">LOC109715401</name>
</gene>
<accession>A0A6P5FR50</accession>
<feature type="non-terminal residue" evidence="4">
    <location>
        <position position="202"/>
    </location>
</feature>
<evidence type="ECO:0000259" key="2">
    <source>
        <dbReference type="PROSITE" id="PS50181"/>
    </source>
</evidence>
<protein>
    <submittedName>
        <fullName evidence="4">Uncharacterized protein LOC109715401</fullName>
    </submittedName>
</protein>
<evidence type="ECO:0000313" key="3">
    <source>
        <dbReference type="Proteomes" id="UP000515123"/>
    </source>
</evidence>
<reference evidence="4" key="2">
    <citation type="submission" date="2025-08" db="UniProtKB">
        <authorList>
            <consortium name="RefSeq"/>
        </authorList>
    </citation>
    <scope>IDENTIFICATION</scope>
    <source>
        <tissue evidence="4">Leaf</tissue>
    </source>
</reference>
<dbReference type="PANTHER" id="PTHR44586:SF25">
    <property type="entry name" value="(WILD MALAYSIAN BANANA) HYPOTHETICAL PROTEIN"/>
    <property type="match status" value="1"/>
</dbReference>
<feature type="region of interest" description="Disordered" evidence="1">
    <location>
        <begin position="183"/>
        <end position="202"/>
    </location>
</feature>
<sequence length="202" mass="22405">MANDDDALSSSRPWSQLPAEILAQVLHRINPNEEFTRFASVCMAWGAVAAKEPLSLPHQMPWLLLTEEDYPGEREGCDARSFYSLSEDKIHELDLPEACRRRCVGSTDGWLVTVGEAFEGEEMHVLNPVMRTRLPLPPQSTLVLPVEEYEFPVRLRARGYLGGEGSEEEVEALAALLAEEEAAEQDAGEVAEMGPQGDLILQ</sequence>
<dbReference type="PANTHER" id="PTHR44586">
    <property type="entry name" value="F-BOX DOMAIN CONTAINING PROTEIN, EXPRESSED"/>
    <property type="match status" value="1"/>
</dbReference>
<dbReference type="PROSITE" id="PS50181">
    <property type="entry name" value="FBOX"/>
    <property type="match status" value="1"/>
</dbReference>
<dbReference type="InterPro" id="IPR001810">
    <property type="entry name" value="F-box_dom"/>
</dbReference>
<dbReference type="AlphaFoldDB" id="A0A6P5FR50"/>
<keyword evidence="3" id="KW-1185">Reference proteome</keyword>
<feature type="domain" description="F-box" evidence="2">
    <location>
        <begin position="11"/>
        <end position="65"/>
    </location>
</feature>
<evidence type="ECO:0000313" key="4">
    <source>
        <dbReference type="RefSeq" id="XP_020095968.1"/>
    </source>
</evidence>
<dbReference type="GeneID" id="109715401"/>
<dbReference type="InterPro" id="IPR005174">
    <property type="entry name" value="KIB1-4_b-propeller"/>
</dbReference>
<dbReference type="RefSeq" id="XP_020095968.1">
    <property type="nucleotide sequence ID" value="XM_020240379.1"/>
</dbReference>
<dbReference type="Pfam" id="PF03478">
    <property type="entry name" value="Beta-prop_KIB1-4"/>
    <property type="match status" value="1"/>
</dbReference>
<dbReference type="InterPro" id="IPR036047">
    <property type="entry name" value="F-box-like_dom_sf"/>
</dbReference>
<name>A0A6P5FR50_ANACO</name>
<dbReference type="OrthoDB" id="1023001at2759"/>
<dbReference type="Proteomes" id="UP000515123">
    <property type="component" value="Linkage group 9"/>
</dbReference>